<dbReference type="InterPro" id="IPR007016">
    <property type="entry name" value="O-antigen_ligase-rel_domated"/>
</dbReference>
<dbReference type="RefSeq" id="WP_175484589.1">
    <property type="nucleotide sequence ID" value="NZ_FOPF01000003.1"/>
</dbReference>
<evidence type="ECO:0000313" key="8">
    <source>
        <dbReference type="Proteomes" id="UP000193870"/>
    </source>
</evidence>
<evidence type="ECO:0000313" key="7">
    <source>
        <dbReference type="EMBL" id="SLN35051.1"/>
    </source>
</evidence>
<feature type="transmembrane region" description="Helical" evidence="5">
    <location>
        <begin position="240"/>
        <end position="256"/>
    </location>
</feature>
<keyword evidence="2 5" id="KW-0812">Transmembrane</keyword>
<keyword evidence="4 5" id="KW-0472">Membrane</keyword>
<dbReference type="Pfam" id="PF04932">
    <property type="entry name" value="Wzy_C"/>
    <property type="match status" value="1"/>
</dbReference>
<evidence type="ECO:0000256" key="3">
    <source>
        <dbReference type="ARBA" id="ARBA00022989"/>
    </source>
</evidence>
<protein>
    <recommendedName>
        <fullName evidence="6">O-antigen ligase-related domain-containing protein</fullName>
    </recommendedName>
</protein>
<feature type="transmembrane region" description="Helical" evidence="5">
    <location>
        <begin position="74"/>
        <end position="97"/>
    </location>
</feature>
<feature type="transmembrane region" description="Helical" evidence="5">
    <location>
        <begin position="364"/>
        <end position="383"/>
    </location>
</feature>
<sequence>MTALPNAATGRLSHDRASGVDMWLITALVFLSPFNVLRLPGVFFTAADILTVAVFLYLLLSLRLSFTPFGRFTPIWYAGTAMLLGGLLIGSIAHYRLVTGGEVIAQYFFALVILPIAIARRSREEARWLLLVFAVSITLVMLHGVYLMNFATNPPPNFVSGSGRLRSVLERSNETAAIGATALLVVLYLGAVRILPGVVAVLFSCVLLYGVTMTASNTGVMAAAAGTAAFTLLQASRRHLVNLCLLVAIACGAFAIKGDSFLSDRFVERVGGALTSVDIERAGTFNDRVDLTRQGWRETGNHLVIGLGAEGFRTISSHRQPVHNTFVLLLVEGGLLSFGGLVTLIGGTFALGISLSVDRRFRTIGALVVAVSLVFAFFMNAFAHVFARFWIVPLVLVLALAVSEIDYRERGVALPRKGHGRSKGQMNPPRI</sequence>
<reference evidence="7 8" key="1">
    <citation type="submission" date="2017-03" db="EMBL/GenBank/DDBJ databases">
        <authorList>
            <person name="Afonso C.L."/>
            <person name="Miller P.J."/>
            <person name="Scott M.A."/>
            <person name="Spackman E."/>
            <person name="Goraichik I."/>
            <person name="Dimitrov K.M."/>
            <person name="Suarez D.L."/>
            <person name="Swayne D.E."/>
        </authorList>
    </citation>
    <scope>NUCLEOTIDE SEQUENCE [LARGE SCALE GENOMIC DNA]</scope>
    <source>
        <strain evidence="7 8">CECT 7066</strain>
    </source>
</reference>
<proteinExistence type="predicted"/>
<feature type="transmembrane region" description="Helical" evidence="5">
    <location>
        <begin position="103"/>
        <end position="119"/>
    </location>
</feature>
<dbReference type="PANTHER" id="PTHR37422">
    <property type="entry name" value="TEICHURONIC ACID BIOSYNTHESIS PROTEIN TUAE"/>
    <property type="match status" value="1"/>
</dbReference>
<dbReference type="Proteomes" id="UP000193870">
    <property type="component" value="Unassembled WGS sequence"/>
</dbReference>
<organism evidence="7 8">
    <name type="scientific">Palleronia marisminoris</name>
    <dbReference type="NCBI Taxonomy" id="315423"/>
    <lineage>
        <taxon>Bacteria</taxon>
        <taxon>Pseudomonadati</taxon>
        <taxon>Pseudomonadota</taxon>
        <taxon>Alphaproteobacteria</taxon>
        <taxon>Rhodobacterales</taxon>
        <taxon>Roseobacteraceae</taxon>
        <taxon>Palleronia</taxon>
    </lineage>
</organism>
<dbReference type="EMBL" id="FWFV01000003">
    <property type="protein sequence ID" value="SLN35051.1"/>
    <property type="molecule type" value="Genomic_DNA"/>
</dbReference>
<comment type="subcellular location">
    <subcellularLocation>
        <location evidence="1">Membrane</location>
        <topology evidence="1">Multi-pass membrane protein</topology>
    </subcellularLocation>
</comment>
<keyword evidence="3 5" id="KW-1133">Transmembrane helix</keyword>
<dbReference type="GO" id="GO:0016020">
    <property type="term" value="C:membrane"/>
    <property type="evidence" value="ECO:0007669"/>
    <property type="project" value="UniProtKB-SubCell"/>
</dbReference>
<feature type="transmembrane region" description="Helical" evidence="5">
    <location>
        <begin position="43"/>
        <end position="62"/>
    </location>
</feature>
<dbReference type="PANTHER" id="PTHR37422:SF13">
    <property type="entry name" value="LIPOPOLYSACCHARIDE BIOSYNTHESIS PROTEIN PA4999-RELATED"/>
    <property type="match status" value="1"/>
</dbReference>
<feature type="transmembrane region" description="Helical" evidence="5">
    <location>
        <begin position="326"/>
        <end position="352"/>
    </location>
</feature>
<evidence type="ECO:0000256" key="5">
    <source>
        <dbReference type="SAM" id="Phobius"/>
    </source>
</evidence>
<accession>A0A1Y5S8R2</accession>
<gene>
    <name evidence="7" type="ORF">PAM7066_01468</name>
</gene>
<evidence type="ECO:0000259" key="6">
    <source>
        <dbReference type="Pfam" id="PF04932"/>
    </source>
</evidence>
<dbReference type="AlphaFoldDB" id="A0A1Y5S8R2"/>
<dbReference type="STRING" id="315423.SAMN04488020_103188"/>
<feature type="domain" description="O-antigen ligase-related" evidence="6">
    <location>
        <begin position="206"/>
        <end position="338"/>
    </location>
</feature>
<keyword evidence="8" id="KW-1185">Reference proteome</keyword>
<evidence type="ECO:0000256" key="2">
    <source>
        <dbReference type="ARBA" id="ARBA00022692"/>
    </source>
</evidence>
<dbReference type="InterPro" id="IPR051533">
    <property type="entry name" value="WaaL-like"/>
</dbReference>
<evidence type="ECO:0000256" key="1">
    <source>
        <dbReference type="ARBA" id="ARBA00004141"/>
    </source>
</evidence>
<feature type="transmembrane region" description="Helical" evidence="5">
    <location>
        <begin position="194"/>
        <end position="211"/>
    </location>
</feature>
<evidence type="ECO:0000256" key="4">
    <source>
        <dbReference type="ARBA" id="ARBA00023136"/>
    </source>
</evidence>
<name>A0A1Y5S8R2_9RHOB</name>
<feature type="transmembrane region" description="Helical" evidence="5">
    <location>
        <begin position="128"/>
        <end position="151"/>
    </location>
</feature>